<evidence type="ECO:0000259" key="3">
    <source>
        <dbReference type="PROSITE" id="PS50110"/>
    </source>
</evidence>
<dbReference type="PANTHER" id="PTHR45339:SF6">
    <property type="entry name" value="SENSORY HISTIDINE PROTEIN KINASE"/>
    <property type="match status" value="1"/>
</dbReference>
<name>A0A4R9G4R6_9LEPT</name>
<dbReference type="Proteomes" id="UP000298458">
    <property type="component" value="Unassembled WGS sequence"/>
</dbReference>
<dbReference type="PROSITE" id="PS50110">
    <property type="entry name" value="RESPONSE_REGULATORY"/>
    <property type="match status" value="1"/>
</dbReference>
<proteinExistence type="predicted"/>
<dbReference type="InterPro" id="IPR001789">
    <property type="entry name" value="Sig_transdc_resp-reg_receiver"/>
</dbReference>
<protein>
    <submittedName>
        <fullName evidence="4">Response regulator</fullName>
    </submittedName>
</protein>
<dbReference type="GO" id="GO:0000160">
    <property type="term" value="P:phosphorelay signal transduction system"/>
    <property type="evidence" value="ECO:0007669"/>
    <property type="project" value="InterPro"/>
</dbReference>
<accession>A0A4R9G4R6</accession>
<organism evidence="4 5">
    <name type="scientific">Leptospira fletcheri</name>
    <dbReference type="NCBI Taxonomy" id="2484981"/>
    <lineage>
        <taxon>Bacteria</taxon>
        <taxon>Pseudomonadati</taxon>
        <taxon>Spirochaetota</taxon>
        <taxon>Spirochaetia</taxon>
        <taxon>Leptospirales</taxon>
        <taxon>Leptospiraceae</taxon>
        <taxon>Leptospira</taxon>
    </lineage>
</organism>
<keyword evidence="5" id="KW-1185">Reference proteome</keyword>
<feature type="domain" description="Response regulatory" evidence="3">
    <location>
        <begin position="7"/>
        <end position="121"/>
    </location>
</feature>
<feature type="modified residue" description="4-aspartylphosphate" evidence="2">
    <location>
        <position position="56"/>
    </location>
</feature>
<dbReference type="Pfam" id="PF00072">
    <property type="entry name" value="Response_reg"/>
    <property type="match status" value="1"/>
</dbReference>
<evidence type="ECO:0000313" key="5">
    <source>
        <dbReference type="Proteomes" id="UP000298458"/>
    </source>
</evidence>
<dbReference type="Gene3D" id="3.40.50.2300">
    <property type="match status" value="1"/>
</dbReference>
<evidence type="ECO:0000256" key="1">
    <source>
        <dbReference type="ARBA" id="ARBA00022553"/>
    </source>
</evidence>
<evidence type="ECO:0000256" key="2">
    <source>
        <dbReference type="PROSITE-ProRule" id="PRU00169"/>
    </source>
</evidence>
<dbReference type="SMART" id="SM00448">
    <property type="entry name" value="REC"/>
    <property type="match status" value="1"/>
</dbReference>
<dbReference type="InterPro" id="IPR011006">
    <property type="entry name" value="CheY-like_superfamily"/>
</dbReference>
<gene>
    <name evidence="4" type="ORF">EHO60_14965</name>
</gene>
<sequence length="123" mass="13589">MSKKPIKILFVEDELIVSISLSRILSGTFAEVITAEDGLKGLEAFRKTSPNIVLTDIRMPKMDGLELSKRIRELDPKVPIIGITASNEEETLLACKAVGMVDIVIKPLNATLLIKKILMFLPE</sequence>
<evidence type="ECO:0000313" key="4">
    <source>
        <dbReference type="EMBL" id="TGK06341.1"/>
    </source>
</evidence>
<comment type="caution">
    <text evidence="4">The sequence shown here is derived from an EMBL/GenBank/DDBJ whole genome shotgun (WGS) entry which is preliminary data.</text>
</comment>
<dbReference type="PANTHER" id="PTHR45339">
    <property type="entry name" value="HYBRID SIGNAL TRANSDUCTION HISTIDINE KINASE J"/>
    <property type="match status" value="1"/>
</dbReference>
<dbReference type="OrthoDB" id="9808843at2"/>
<dbReference type="SUPFAM" id="SSF52172">
    <property type="entry name" value="CheY-like"/>
    <property type="match status" value="1"/>
</dbReference>
<dbReference type="EMBL" id="RQET01000013">
    <property type="protein sequence ID" value="TGK06341.1"/>
    <property type="molecule type" value="Genomic_DNA"/>
</dbReference>
<reference evidence="4" key="1">
    <citation type="journal article" date="2019" name="PLoS Negl. Trop. Dis.">
        <title>Revisiting the worldwide diversity of Leptospira species in the environment.</title>
        <authorList>
            <person name="Vincent A.T."/>
            <person name="Schiettekatte O."/>
            <person name="Bourhy P."/>
            <person name="Veyrier F.J."/>
            <person name="Picardeau M."/>
        </authorList>
    </citation>
    <scope>NUCLEOTIDE SEQUENCE [LARGE SCALE GENOMIC DNA]</scope>
    <source>
        <strain evidence="4">SSW15</strain>
    </source>
</reference>
<dbReference type="CDD" id="cd17546">
    <property type="entry name" value="REC_hyHK_CKI1_RcsC-like"/>
    <property type="match status" value="1"/>
</dbReference>
<dbReference type="AlphaFoldDB" id="A0A4R9G4R6"/>
<dbReference type="RefSeq" id="WP_135769023.1">
    <property type="nucleotide sequence ID" value="NZ_RQET01000013.1"/>
</dbReference>
<keyword evidence="1 2" id="KW-0597">Phosphoprotein</keyword>